<keyword evidence="2" id="KW-1003">Cell membrane</keyword>
<dbReference type="PROSITE" id="PS51257">
    <property type="entry name" value="PROKAR_LIPOPROTEIN"/>
    <property type="match status" value="1"/>
</dbReference>
<accession>A0A4R0NDB3</accession>
<evidence type="ECO:0000313" key="5">
    <source>
        <dbReference type="Proteomes" id="UP000291117"/>
    </source>
</evidence>
<protein>
    <submittedName>
        <fullName evidence="4">SdiA-regulated family protein</fullName>
    </submittedName>
</protein>
<evidence type="ECO:0000313" key="4">
    <source>
        <dbReference type="EMBL" id="TCC97062.1"/>
    </source>
</evidence>
<dbReference type="Pfam" id="PF06977">
    <property type="entry name" value="SdiA-regulated"/>
    <property type="match status" value="1"/>
</dbReference>
<dbReference type="GO" id="GO:0005886">
    <property type="term" value="C:plasma membrane"/>
    <property type="evidence" value="ECO:0007669"/>
    <property type="project" value="UniProtKB-SubCell"/>
</dbReference>
<comment type="subcellular location">
    <subcellularLocation>
        <location evidence="1">Cell membrane</location>
    </subcellularLocation>
</comment>
<reference evidence="4 5" key="1">
    <citation type="submission" date="2019-02" db="EMBL/GenBank/DDBJ databases">
        <title>Pedobacter sp. RP-3-8 sp. nov., isolated from Arctic soil.</title>
        <authorList>
            <person name="Dahal R.H."/>
        </authorList>
    </citation>
    <scope>NUCLEOTIDE SEQUENCE [LARGE SCALE GENOMIC DNA]</scope>
    <source>
        <strain evidence="4 5">RP-3-8</strain>
    </source>
</reference>
<comment type="caution">
    <text evidence="4">The sequence shown here is derived from an EMBL/GenBank/DDBJ whole genome shotgun (WGS) entry which is preliminary data.</text>
</comment>
<dbReference type="InterPro" id="IPR009722">
    <property type="entry name" value="YjiK/CarP"/>
</dbReference>
<dbReference type="RefSeq" id="WP_131608474.1">
    <property type="nucleotide sequence ID" value="NZ_SJSM01000004.1"/>
</dbReference>
<evidence type="ECO:0000256" key="2">
    <source>
        <dbReference type="ARBA" id="ARBA00022475"/>
    </source>
</evidence>
<keyword evidence="3" id="KW-0472">Membrane</keyword>
<proteinExistence type="predicted"/>
<dbReference type="Proteomes" id="UP000291117">
    <property type="component" value="Unassembled WGS sequence"/>
</dbReference>
<evidence type="ECO:0000256" key="3">
    <source>
        <dbReference type="ARBA" id="ARBA00023136"/>
    </source>
</evidence>
<dbReference type="AlphaFoldDB" id="A0A4R0NDB3"/>
<evidence type="ECO:0000256" key="1">
    <source>
        <dbReference type="ARBA" id="ARBA00004236"/>
    </source>
</evidence>
<keyword evidence="5" id="KW-1185">Reference proteome</keyword>
<dbReference type="EMBL" id="SJSM01000004">
    <property type="protein sequence ID" value="TCC97062.1"/>
    <property type="molecule type" value="Genomic_DNA"/>
</dbReference>
<sequence>MRRFYINFLYTTIILSVLGSYACKNPINKYTSPKGYDFNKPDKFNMPSSLLEISGIAFRNDNSDTVYSIQDEDGKLFRQKWDVKKQYHMKFATKGDFEDLAILNETVFILKSNGTLYSFPFSETVKEETDKVKERKKLMPSAEYEGMYADAQSNKIYILCKKCDLDKQKKQVTGYVFVYKPEMDSLVSAGSFKLDLKQIKALKPKFKANLSPSALARNPKTNEWYVLSSVNKMLLVTDANWKIKEAHQLNSSMFNQPEGIAFDKDLNLYISNEGDEITDGNILKFSFHK</sequence>
<organism evidence="4 5">
    <name type="scientific">Pedobacter hiemivivus</name>
    <dbReference type="NCBI Taxonomy" id="2530454"/>
    <lineage>
        <taxon>Bacteria</taxon>
        <taxon>Pseudomonadati</taxon>
        <taxon>Bacteroidota</taxon>
        <taxon>Sphingobacteriia</taxon>
        <taxon>Sphingobacteriales</taxon>
        <taxon>Sphingobacteriaceae</taxon>
        <taxon>Pedobacter</taxon>
    </lineage>
</organism>
<dbReference type="SUPFAM" id="SSF63825">
    <property type="entry name" value="YWTD domain"/>
    <property type="match status" value="1"/>
</dbReference>
<dbReference type="OrthoDB" id="5292493at2"/>
<name>A0A4R0NDB3_9SPHI</name>
<gene>
    <name evidence="4" type="ORF">EZ444_09400</name>
</gene>